<organism evidence="18 19">
    <name type="scientific">Pedobacter westerhofensis</name>
    <dbReference type="NCBI Taxonomy" id="425512"/>
    <lineage>
        <taxon>Bacteria</taxon>
        <taxon>Pseudomonadati</taxon>
        <taxon>Bacteroidota</taxon>
        <taxon>Sphingobacteriia</taxon>
        <taxon>Sphingobacteriales</taxon>
        <taxon>Sphingobacteriaceae</taxon>
        <taxon>Pedobacter</taxon>
    </lineage>
</organism>
<dbReference type="InterPro" id="IPR011110">
    <property type="entry name" value="Reg_prop"/>
</dbReference>
<keyword evidence="19" id="KW-1185">Reference proteome</keyword>
<dbReference type="SUPFAM" id="SSF63829">
    <property type="entry name" value="Calcium-dependent phosphotriesterase"/>
    <property type="match status" value="3"/>
</dbReference>
<dbReference type="Pfam" id="PF07494">
    <property type="entry name" value="Reg_prop"/>
    <property type="match status" value="9"/>
</dbReference>
<dbReference type="InterPro" id="IPR036097">
    <property type="entry name" value="HisK_dim/P_sf"/>
</dbReference>
<evidence type="ECO:0000256" key="5">
    <source>
        <dbReference type="ARBA" id="ARBA00022679"/>
    </source>
</evidence>
<dbReference type="InterPro" id="IPR011123">
    <property type="entry name" value="Y_Y_Y"/>
</dbReference>
<keyword evidence="8 18" id="KW-0418">Kinase</keyword>
<dbReference type="SUPFAM" id="SSF52172">
    <property type="entry name" value="CheY-like"/>
    <property type="match status" value="2"/>
</dbReference>
<name>A0A521B6H3_9SPHI</name>
<evidence type="ECO:0000313" key="19">
    <source>
        <dbReference type="Proteomes" id="UP000320300"/>
    </source>
</evidence>
<evidence type="ECO:0000256" key="12">
    <source>
        <dbReference type="PROSITE-ProRule" id="PRU00169"/>
    </source>
</evidence>
<dbReference type="CDD" id="cd00156">
    <property type="entry name" value="REC"/>
    <property type="match status" value="1"/>
</dbReference>
<comment type="subcellular location">
    <subcellularLocation>
        <location evidence="2">Membrane</location>
    </subcellularLocation>
</comment>
<dbReference type="InterPro" id="IPR011006">
    <property type="entry name" value="CheY-like_superfamily"/>
</dbReference>
<dbReference type="Gene3D" id="3.30.565.10">
    <property type="entry name" value="Histidine kinase-like ATPase, C-terminal domain"/>
    <property type="match status" value="1"/>
</dbReference>
<dbReference type="InterPro" id="IPR013783">
    <property type="entry name" value="Ig-like_fold"/>
</dbReference>
<evidence type="ECO:0000256" key="7">
    <source>
        <dbReference type="ARBA" id="ARBA00022741"/>
    </source>
</evidence>
<feature type="coiled-coil region" evidence="13">
    <location>
        <begin position="859"/>
        <end position="886"/>
    </location>
</feature>
<dbReference type="InterPro" id="IPR001789">
    <property type="entry name" value="Sig_transdc_resp-reg_receiver"/>
</dbReference>
<evidence type="ECO:0000259" key="17">
    <source>
        <dbReference type="PROSITE" id="PS50110"/>
    </source>
</evidence>
<dbReference type="InterPro" id="IPR003661">
    <property type="entry name" value="HisK_dim/P_dom"/>
</dbReference>
<dbReference type="RefSeq" id="WP_185960365.1">
    <property type="nucleotide sequence ID" value="NZ_CBCSJO010000003.1"/>
</dbReference>
<evidence type="ECO:0000256" key="13">
    <source>
        <dbReference type="SAM" id="Coils"/>
    </source>
</evidence>
<evidence type="ECO:0000256" key="1">
    <source>
        <dbReference type="ARBA" id="ARBA00000085"/>
    </source>
</evidence>
<evidence type="ECO:0000256" key="10">
    <source>
        <dbReference type="ARBA" id="ARBA00022989"/>
    </source>
</evidence>
<comment type="catalytic activity">
    <reaction evidence="1">
        <text>ATP + protein L-histidine = ADP + protein N-phospho-L-histidine.</text>
        <dbReference type="EC" id="2.7.13.3"/>
    </reaction>
</comment>
<dbReference type="GO" id="GO:0000155">
    <property type="term" value="F:phosphorelay sensor kinase activity"/>
    <property type="evidence" value="ECO:0007669"/>
    <property type="project" value="InterPro"/>
</dbReference>
<dbReference type="Proteomes" id="UP000320300">
    <property type="component" value="Unassembled WGS sequence"/>
</dbReference>
<dbReference type="Gene3D" id="2.130.10.10">
    <property type="entry name" value="YVTN repeat-like/Quinoprotein amine dehydrogenase"/>
    <property type="match status" value="2"/>
</dbReference>
<dbReference type="GO" id="GO:0016020">
    <property type="term" value="C:membrane"/>
    <property type="evidence" value="ECO:0007669"/>
    <property type="project" value="UniProtKB-SubCell"/>
</dbReference>
<dbReference type="FunFam" id="2.60.40.10:FF:000791">
    <property type="entry name" value="Two-component system sensor histidine kinase/response regulator"/>
    <property type="match status" value="1"/>
</dbReference>
<dbReference type="Pfam" id="PF00512">
    <property type="entry name" value="HisKA"/>
    <property type="match status" value="1"/>
</dbReference>
<feature type="transmembrane region" description="Helical" evidence="14">
    <location>
        <begin position="809"/>
        <end position="830"/>
    </location>
</feature>
<gene>
    <name evidence="18" type="ORF">SAMN06265348_10252</name>
</gene>
<dbReference type="PANTHER" id="PTHR43547:SF2">
    <property type="entry name" value="HYBRID SIGNAL TRANSDUCTION HISTIDINE KINASE C"/>
    <property type="match status" value="1"/>
</dbReference>
<dbReference type="PROSITE" id="PS50109">
    <property type="entry name" value="HIS_KIN"/>
    <property type="match status" value="1"/>
</dbReference>
<dbReference type="Pfam" id="PF02518">
    <property type="entry name" value="HATPase_c"/>
    <property type="match status" value="1"/>
</dbReference>
<feature type="domain" description="Response regulatory" evidence="17">
    <location>
        <begin position="1160"/>
        <end position="1273"/>
    </location>
</feature>
<feature type="chain" id="PRO_5022014821" description="histidine kinase" evidence="15">
    <location>
        <begin position="23"/>
        <end position="1420"/>
    </location>
</feature>
<keyword evidence="7" id="KW-0547">Nucleotide-binding</keyword>
<feature type="modified residue" description="4-aspartylphosphate" evidence="12">
    <location>
        <position position="1349"/>
    </location>
</feature>
<dbReference type="SMART" id="SM00387">
    <property type="entry name" value="HATPase_c"/>
    <property type="match status" value="1"/>
</dbReference>
<evidence type="ECO:0000256" key="8">
    <source>
        <dbReference type="ARBA" id="ARBA00022777"/>
    </source>
</evidence>
<evidence type="ECO:0000256" key="6">
    <source>
        <dbReference type="ARBA" id="ARBA00022692"/>
    </source>
</evidence>
<dbReference type="SMART" id="SM00388">
    <property type="entry name" value="HisKA"/>
    <property type="match status" value="1"/>
</dbReference>
<dbReference type="Gene3D" id="2.60.40.10">
    <property type="entry name" value="Immunoglobulins"/>
    <property type="match status" value="1"/>
</dbReference>
<evidence type="ECO:0000259" key="16">
    <source>
        <dbReference type="PROSITE" id="PS50109"/>
    </source>
</evidence>
<dbReference type="PRINTS" id="PR00344">
    <property type="entry name" value="BCTRLSENSOR"/>
</dbReference>
<dbReference type="InterPro" id="IPR005467">
    <property type="entry name" value="His_kinase_dom"/>
</dbReference>
<dbReference type="Pfam" id="PF07495">
    <property type="entry name" value="Y_Y_Y"/>
    <property type="match status" value="1"/>
</dbReference>
<sequence>MISKIKPLLIILLQAISILAFSQSQQIHFSHIGYRNGLSERNVNYIYQGKRGFMWIGTRDGLNRYDGYKIKVFRNNPDDPNSISNNYITHIAEDKYGNIWVATMGGGLNKFDRRSNKFSHYQHHQGDDQSIASNFINRIVFDDQDNIWIATQNDGLDLFNTKLNKAVHYRNQKLDPKSISGNNIITVFKDSRNHIWAGDQLTGLNRFDSKTRSFTRFSHQDRVPGSISSNRITYLFEDSSSQLWIGTQDQGLNLYDYASNSFKHFVTDKKNKNSVAGNSIQSIAEDDQKNLWVGTENAGLSIFNYKQNTFETYVHDDVDQSSLNTNSVDAIFKDRFGNMWVGTFSGALHLYKKYSTNFTHYKHSRSPNSLSNDFVLSIFEDSNHHFWLGTDGGGLNSFNNRTDDFTVYKHQEGRNSISGNYVLDIREDQHKQLWIATWGAGISVLDLQTKQFQTYRHNTKDDNSISADNIYTICPDPGGKIWIGTFGGGLDLFDPATNQFTHYRHNAGDPKSLASDRINSLLKDSKGNLWVGTNDAGLDLFEPGTGTFRHFKHTATKTSISNNTVVDIKEDHAGNLWLCTFDGLNLLDPSKKVFTRFSTEDGMQNNFTYAILEDNRYNLWISTNSGLSRYNSKLGTFTNFTDEDGLQEDEYKPHSALKSSTGELFFGGVNGFNKFYPEQIRDVKSSAPLLLTGFQLFNKEVAIAKDSSDTSVLREDITEAKSITLPYDQSTISFDFALLDFLSHGKKNYSYFLKGFDKSWNNVGRKNSAVYTNLPHGDYTFMVKCRNSDQKGSVTSVIRLQLIIVPPFWLTWWFKLISAVVLLTAVYLVYRSRINSIIRQKATLETLVKERTSEVSMQARELQSINEELQVQSEELQAQSEELMVQSEELHYQREQEHLARTEADKANQAKSIFLASMSHEIMTPMNGVVGMASLLTETSLTEEQKEYTDAIIKSGENLLSVINDILDFSKIESGKMDIEQEDFNLRNCIEEVMDMFSQKSARQKIDLVYDIEHQLPLQITGDSLRLKQVLINLVNNAIKFTEKGEVFLKVSLSQVLTEDKLLIEFSVRDTGIGIPADKIKDLFKPFSQVDSSTTRKYGGTGLGLVICERIIKLMGGEIWVESKINEGSTFHFTARVIKSAKQLFNAPLETVHPEIKGKHILVVDDNYTNRVILNTQLELWGFIPVTVSSGQEALEVMKVNDNIELVITDMEMPEMNGVAFAKEVKASNSKLPVIMLSSIGDESMKSFSNLFSAILTKPVKQKQLWKSIERQFSIFHSSPAEDKPTQVLSDRFSESYPLNILVAEDNLINQKLIERVLHKLGYQIEMVDNGKQAVEQLLLQQFDVVLMDIQMPVMDGMEATRLIRETLPYQPYIVALTANAMPEERDIYLKGGMDEYISKPMSLEKLKEIFIIAYKSMLK</sequence>
<keyword evidence="13" id="KW-0175">Coiled coil</keyword>
<feature type="modified residue" description="4-aspartylphosphate" evidence="12">
    <location>
        <position position="1210"/>
    </location>
</feature>
<keyword evidence="15" id="KW-0732">Signal</keyword>
<keyword evidence="9" id="KW-0067">ATP-binding</keyword>
<dbReference type="Pfam" id="PF00072">
    <property type="entry name" value="Response_reg"/>
    <property type="match status" value="2"/>
</dbReference>
<dbReference type="Gene3D" id="3.40.50.2300">
    <property type="match status" value="2"/>
</dbReference>
<dbReference type="FunFam" id="1.10.287.130:FF:000004">
    <property type="entry name" value="Ethylene receptor 1"/>
    <property type="match status" value="1"/>
</dbReference>
<dbReference type="InterPro" id="IPR003594">
    <property type="entry name" value="HATPase_dom"/>
</dbReference>
<keyword evidence="6 14" id="KW-0812">Transmembrane</keyword>
<reference evidence="18 19" key="1">
    <citation type="submission" date="2017-05" db="EMBL/GenBank/DDBJ databases">
        <authorList>
            <person name="Varghese N."/>
            <person name="Submissions S."/>
        </authorList>
    </citation>
    <scope>NUCLEOTIDE SEQUENCE [LARGE SCALE GENOMIC DNA]</scope>
    <source>
        <strain evidence="18 19">DSM 19036</strain>
    </source>
</reference>
<evidence type="ECO:0000256" key="14">
    <source>
        <dbReference type="SAM" id="Phobius"/>
    </source>
</evidence>
<dbReference type="FunFam" id="3.30.565.10:FF:000010">
    <property type="entry name" value="Sensor histidine kinase RcsC"/>
    <property type="match status" value="1"/>
</dbReference>
<evidence type="ECO:0000256" key="15">
    <source>
        <dbReference type="SAM" id="SignalP"/>
    </source>
</evidence>
<evidence type="ECO:0000313" key="18">
    <source>
        <dbReference type="EMBL" id="SMO42704.1"/>
    </source>
</evidence>
<keyword evidence="5" id="KW-0808">Transferase</keyword>
<dbReference type="CDD" id="cd00082">
    <property type="entry name" value="HisKA"/>
    <property type="match status" value="1"/>
</dbReference>
<dbReference type="InterPro" id="IPR004358">
    <property type="entry name" value="Sig_transdc_His_kin-like_C"/>
</dbReference>
<keyword evidence="4 12" id="KW-0597">Phosphoprotein</keyword>
<dbReference type="CDD" id="cd17546">
    <property type="entry name" value="REC_hyHK_CKI1_RcsC-like"/>
    <property type="match status" value="1"/>
</dbReference>
<evidence type="ECO:0000256" key="9">
    <source>
        <dbReference type="ARBA" id="ARBA00022840"/>
    </source>
</evidence>
<proteinExistence type="predicted"/>
<dbReference type="PANTHER" id="PTHR43547">
    <property type="entry name" value="TWO-COMPONENT HISTIDINE KINASE"/>
    <property type="match status" value="1"/>
</dbReference>
<feature type="domain" description="Response regulatory" evidence="17">
    <location>
        <begin position="1300"/>
        <end position="1415"/>
    </location>
</feature>
<protein>
    <recommendedName>
        <fullName evidence="3">histidine kinase</fullName>
        <ecNumber evidence="3">2.7.13.3</ecNumber>
    </recommendedName>
</protein>
<keyword evidence="10 14" id="KW-1133">Transmembrane helix</keyword>
<accession>A0A521B6H3</accession>
<dbReference type="CDD" id="cd16922">
    <property type="entry name" value="HATPase_EvgS-ArcB-TorS-like"/>
    <property type="match status" value="1"/>
</dbReference>
<keyword evidence="11 14" id="KW-0472">Membrane</keyword>
<dbReference type="PROSITE" id="PS50110">
    <property type="entry name" value="RESPONSE_REGULATORY"/>
    <property type="match status" value="2"/>
</dbReference>
<dbReference type="SUPFAM" id="SSF47384">
    <property type="entry name" value="Homodimeric domain of signal transducing histidine kinase"/>
    <property type="match status" value="1"/>
</dbReference>
<evidence type="ECO:0000256" key="4">
    <source>
        <dbReference type="ARBA" id="ARBA00022553"/>
    </source>
</evidence>
<dbReference type="EMBL" id="FXTN01000002">
    <property type="protein sequence ID" value="SMO42704.1"/>
    <property type="molecule type" value="Genomic_DNA"/>
</dbReference>
<dbReference type="Gene3D" id="1.10.287.130">
    <property type="match status" value="1"/>
</dbReference>
<feature type="signal peptide" evidence="15">
    <location>
        <begin position="1"/>
        <end position="22"/>
    </location>
</feature>
<dbReference type="InterPro" id="IPR036890">
    <property type="entry name" value="HATPase_C_sf"/>
</dbReference>
<evidence type="ECO:0000256" key="11">
    <source>
        <dbReference type="ARBA" id="ARBA00023136"/>
    </source>
</evidence>
<evidence type="ECO:0000256" key="3">
    <source>
        <dbReference type="ARBA" id="ARBA00012438"/>
    </source>
</evidence>
<dbReference type="GO" id="GO:0005524">
    <property type="term" value="F:ATP binding"/>
    <property type="evidence" value="ECO:0007669"/>
    <property type="project" value="UniProtKB-KW"/>
</dbReference>
<dbReference type="EC" id="2.7.13.3" evidence="3"/>
<evidence type="ECO:0000256" key="2">
    <source>
        <dbReference type="ARBA" id="ARBA00004370"/>
    </source>
</evidence>
<dbReference type="InterPro" id="IPR015943">
    <property type="entry name" value="WD40/YVTN_repeat-like_dom_sf"/>
</dbReference>
<dbReference type="SMART" id="SM00448">
    <property type="entry name" value="REC"/>
    <property type="match status" value="2"/>
</dbReference>
<feature type="domain" description="Histidine kinase" evidence="16">
    <location>
        <begin position="917"/>
        <end position="1139"/>
    </location>
</feature>
<dbReference type="SUPFAM" id="SSF55874">
    <property type="entry name" value="ATPase domain of HSP90 chaperone/DNA topoisomerase II/histidine kinase"/>
    <property type="match status" value="1"/>
</dbReference>